<gene>
    <name evidence="2" type="ORF">A9D01_05710</name>
</gene>
<reference evidence="2 3" key="1">
    <citation type="submission" date="2017-11" db="EMBL/GenBank/DDBJ databases">
        <title>Whole genome sequencing of cultured pathogen.</title>
        <authorList>
            <person name="Hoffmann M."/>
            <person name="Sanchez M."/>
            <person name="Timme R."/>
            <person name="Nudel K."/>
            <person name="Bry L."/>
        </authorList>
    </citation>
    <scope>NUCLEOTIDE SEQUENCE [LARGE SCALE GENOMIC DNA]</scope>
    <source>
        <strain evidence="2 3">216</strain>
    </source>
</reference>
<dbReference type="Gene3D" id="1.10.10.2910">
    <property type="match status" value="1"/>
</dbReference>
<accession>A0ABC8CKI4</accession>
<dbReference type="AlphaFoldDB" id="A0ABC8CKI4"/>
<organism evidence="2 3">
    <name type="scientific">Corynebacterium striatum</name>
    <dbReference type="NCBI Taxonomy" id="43770"/>
    <lineage>
        <taxon>Bacteria</taxon>
        <taxon>Bacillati</taxon>
        <taxon>Actinomycetota</taxon>
        <taxon>Actinomycetes</taxon>
        <taxon>Mycobacteriales</taxon>
        <taxon>Corynebacteriaceae</taxon>
        <taxon>Corynebacterium</taxon>
    </lineage>
</organism>
<feature type="domain" description="IrrE N-terminal-like" evidence="1">
    <location>
        <begin position="14"/>
        <end position="100"/>
    </location>
</feature>
<dbReference type="Proteomes" id="UP000231994">
    <property type="component" value="Chromosome"/>
</dbReference>
<dbReference type="InterPro" id="IPR010359">
    <property type="entry name" value="IrrE_HExxH"/>
</dbReference>
<protein>
    <submittedName>
        <fullName evidence="2">ImmA/IrrE family metallo-endopeptidase</fullName>
    </submittedName>
</protein>
<sequence length="116" mass="12906">MGVTLTRHTGGKKGWYDHATRTISTRRGMSIAQYRSTLAHELGHAAHGDTPTGNGHYDQRQENRAWAYAANLLISPVDFAAAALWHNDNVPAIADELEVTQHLLRTWIALYERTAA</sequence>
<dbReference type="Pfam" id="PF06114">
    <property type="entry name" value="Peptidase_M78"/>
    <property type="match status" value="1"/>
</dbReference>
<name>A0ABC8CKI4_CORST</name>
<dbReference type="EMBL" id="CP024932">
    <property type="protein sequence ID" value="ATZ08338.1"/>
    <property type="molecule type" value="Genomic_DNA"/>
</dbReference>
<evidence type="ECO:0000313" key="3">
    <source>
        <dbReference type="Proteomes" id="UP000231994"/>
    </source>
</evidence>
<proteinExistence type="predicted"/>
<evidence type="ECO:0000313" key="2">
    <source>
        <dbReference type="EMBL" id="ATZ08338.1"/>
    </source>
</evidence>
<evidence type="ECO:0000259" key="1">
    <source>
        <dbReference type="Pfam" id="PF06114"/>
    </source>
</evidence>